<gene>
    <name evidence="1" type="ORF">L6452_09154</name>
</gene>
<accession>A0ACB9DJL4</accession>
<reference evidence="2" key="1">
    <citation type="journal article" date="2022" name="Mol. Ecol. Resour.">
        <title>The genomes of chicory, endive, great burdock and yacon provide insights into Asteraceae palaeo-polyploidization history and plant inulin production.</title>
        <authorList>
            <person name="Fan W."/>
            <person name="Wang S."/>
            <person name="Wang H."/>
            <person name="Wang A."/>
            <person name="Jiang F."/>
            <person name="Liu H."/>
            <person name="Zhao H."/>
            <person name="Xu D."/>
            <person name="Zhang Y."/>
        </authorList>
    </citation>
    <scope>NUCLEOTIDE SEQUENCE [LARGE SCALE GENOMIC DNA]</scope>
    <source>
        <strain evidence="2">cv. Niubang</strain>
    </source>
</reference>
<sequence>MVLNINTIFNFIKIDKSSDEFEVTCSYLEVYNEVIYDLLEKSSGHLELREDPEQGIIVVGLRCIKVKHLSGVLSREGRVYTFSWGNETKLGHQTDPTDLGALENIPVVQITAK</sequence>
<evidence type="ECO:0000313" key="2">
    <source>
        <dbReference type="Proteomes" id="UP001055879"/>
    </source>
</evidence>
<reference evidence="1 2" key="2">
    <citation type="journal article" date="2022" name="Mol. Ecol. Resour.">
        <title>The genomes of chicory, endive, great burdock and yacon provide insights into Asteraceae paleo-polyploidization history and plant inulin production.</title>
        <authorList>
            <person name="Fan W."/>
            <person name="Wang S."/>
            <person name="Wang H."/>
            <person name="Wang A."/>
            <person name="Jiang F."/>
            <person name="Liu H."/>
            <person name="Zhao H."/>
            <person name="Xu D."/>
            <person name="Zhang Y."/>
        </authorList>
    </citation>
    <scope>NUCLEOTIDE SEQUENCE [LARGE SCALE GENOMIC DNA]</scope>
    <source>
        <strain evidence="2">cv. Niubang</strain>
    </source>
</reference>
<name>A0ACB9DJL4_ARCLA</name>
<evidence type="ECO:0000313" key="1">
    <source>
        <dbReference type="EMBL" id="KAI3746715.1"/>
    </source>
</evidence>
<comment type="caution">
    <text evidence="1">The sequence shown here is derived from an EMBL/GenBank/DDBJ whole genome shotgun (WGS) entry which is preliminary data.</text>
</comment>
<dbReference type="EMBL" id="CM042049">
    <property type="protein sequence ID" value="KAI3746715.1"/>
    <property type="molecule type" value="Genomic_DNA"/>
</dbReference>
<dbReference type="Proteomes" id="UP001055879">
    <property type="component" value="Linkage Group LG03"/>
</dbReference>
<organism evidence="1 2">
    <name type="scientific">Arctium lappa</name>
    <name type="common">Greater burdock</name>
    <name type="synonym">Lappa major</name>
    <dbReference type="NCBI Taxonomy" id="4217"/>
    <lineage>
        <taxon>Eukaryota</taxon>
        <taxon>Viridiplantae</taxon>
        <taxon>Streptophyta</taxon>
        <taxon>Embryophyta</taxon>
        <taxon>Tracheophyta</taxon>
        <taxon>Spermatophyta</taxon>
        <taxon>Magnoliopsida</taxon>
        <taxon>eudicotyledons</taxon>
        <taxon>Gunneridae</taxon>
        <taxon>Pentapetalae</taxon>
        <taxon>asterids</taxon>
        <taxon>campanulids</taxon>
        <taxon>Asterales</taxon>
        <taxon>Asteraceae</taxon>
        <taxon>Carduoideae</taxon>
        <taxon>Cardueae</taxon>
        <taxon>Arctiinae</taxon>
        <taxon>Arctium</taxon>
    </lineage>
</organism>
<proteinExistence type="predicted"/>
<keyword evidence="2" id="KW-1185">Reference proteome</keyword>
<protein>
    <submittedName>
        <fullName evidence="1">Uncharacterized protein</fullName>
    </submittedName>
</protein>